<evidence type="ECO:0000256" key="1">
    <source>
        <dbReference type="ARBA" id="ARBA00012513"/>
    </source>
</evidence>
<dbReference type="SMART" id="SM00220">
    <property type="entry name" value="S_TKc"/>
    <property type="match status" value="1"/>
</dbReference>
<accession>T5ADQ4</accession>
<dbReference type="Proteomes" id="UP000019374">
    <property type="component" value="Unassembled WGS sequence"/>
</dbReference>
<evidence type="ECO:0000313" key="12">
    <source>
        <dbReference type="Proteomes" id="UP000019374"/>
    </source>
</evidence>
<keyword evidence="5 11" id="KW-0418">Kinase</keyword>
<dbReference type="Gene3D" id="1.10.510.10">
    <property type="entry name" value="Transferase(Phosphotransferase) domain 1"/>
    <property type="match status" value="1"/>
</dbReference>
<dbReference type="EC" id="2.7.11.1" evidence="1"/>
<evidence type="ECO:0000256" key="8">
    <source>
        <dbReference type="ARBA" id="ARBA00048679"/>
    </source>
</evidence>
<dbReference type="EMBL" id="KE652203">
    <property type="protein sequence ID" value="EQL03590.1"/>
    <property type="molecule type" value="Genomic_DNA"/>
</dbReference>
<feature type="binding site" evidence="9">
    <location>
        <position position="78"/>
    </location>
    <ligand>
        <name>ATP</name>
        <dbReference type="ChEBI" id="CHEBI:30616"/>
    </ligand>
</feature>
<dbReference type="PANTHER" id="PTHR47634">
    <property type="entry name" value="PROTEIN KINASE DOMAIN-CONTAINING PROTEIN-RELATED"/>
    <property type="match status" value="1"/>
</dbReference>
<keyword evidence="6 9" id="KW-0067">ATP-binding</keyword>
<dbReference type="PANTHER" id="PTHR47634:SF9">
    <property type="entry name" value="PROTEIN KINASE DOMAIN-CONTAINING PROTEIN-RELATED"/>
    <property type="match status" value="1"/>
</dbReference>
<dbReference type="GO" id="GO:0000245">
    <property type="term" value="P:spliceosomal complex assembly"/>
    <property type="evidence" value="ECO:0007669"/>
    <property type="project" value="TreeGrafter"/>
</dbReference>
<dbReference type="SUPFAM" id="SSF56112">
    <property type="entry name" value="Protein kinase-like (PK-like)"/>
    <property type="match status" value="1"/>
</dbReference>
<dbReference type="PROSITE" id="PS50011">
    <property type="entry name" value="PROTEIN_KINASE_DOM"/>
    <property type="match status" value="1"/>
</dbReference>
<evidence type="ECO:0000256" key="9">
    <source>
        <dbReference type="PROSITE-ProRule" id="PRU10141"/>
    </source>
</evidence>
<dbReference type="Pfam" id="PF00069">
    <property type="entry name" value="Pkinase"/>
    <property type="match status" value="2"/>
</dbReference>
<feature type="domain" description="Protein kinase" evidence="10">
    <location>
        <begin position="49"/>
        <end position="439"/>
    </location>
</feature>
<dbReference type="InterPro" id="IPR051334">
    <property type="entry name" value="SRPK"/>
</dbReference>
<dbReference type="OrthoDB" id="5979581at2759"/>
<evidence type="ECO:0000256" key="5">
    <source>
        <dbReference type="ARBA" id="ARBA00022777"/>
    </source>
</evidence>
<keyword evidence="3" id="KW-0808">Transferase</keyword>
<proteinExistence type="predicted"/>
<reference evidence="11 12" key="1">
    <citation type="journal article" date="2013" name="Chin. Sci. Bull.">
        <title>Genome survey uncovers the secrets of sex and lifestyle in caterpillar fungus.</title>
        <authorList>
            <person name="Hu X."/>
            <person name="Zhang Y."/>
            <person name="Xiao G."/>
            <person name="Zheng P."/>
            <person name="Xia Y."/>
            <person name="Zhang X."/>
            <person name="St Leger R.J."/>
            <person name="Liu X."/>
            <person name="Wang C."/>
        </authorList>
    </citation>
    <scope>NUCLEOTIDE SEQUENCE [LARGE SCALE GENOMIC DNA]</scope>
    <source>
        <strain evidence="12">Co18 / CGMCC 3.14243</strain>
        <tissue evidence="11">Fruit-body</tissue>
    </source>
</reference>
<dbReference type="GO" id="GO:0005524">
    <property type="term" value="F:ATP binding"/>
    <property type="evidence" value="ECO:0007669"/>
    <property type="project" value="UniProtKB-UniRule"/>
</dbReference>
<dbReference type="HOGENOM" id="CLU_000288_81_2_1"/>
<comment type="catalytic activity">
    <reaction evidence="7">
        <text>L-threonyl-[protein] + ATP = O-phospho-L-threonyl-[protein] + ADP + H(+)</text>
        <dbReference type="Rhea" id="RHEA:46608"/>
        <dbReference type="Rhea" id="RHEA-COMP:11060"/>
        <dbReference type="Rhea" id="RHEA-COMP:11605"/>
        <dbReference type="ChEBI" id="CHEBI:15378"/>
        <dbReference type="ChEBI" id="CHEBI:30013"/>
        <dbReference type="ChEBI" id="CHEBI:30616"/>
        <dbReference type="ChEBI" id="CHEBI:61977"/>
        <dbReference type="ChEBI" id="CHEBI:456216"/>
        <dbReference type="EC" id="2.7.11.1"/>
    </reaction>
</comment>
<dbReference type="Gene3D" id="3.30.200.20">
    <property type="entry name" value="Phosphorylase Kinase, domain 1"/>
    <property type="match status" value="1"/>
</dbReference>
<keyword evidence="2" id="KW-0723">Serine/threonine-protein kinase</keyword>
<dbReference type="InterPro" id="IPR017441">
    <property type="entry name" value="Protein_kinase_ATP_BS"/>
</dbReference>
<dbReference type="PROSITE" id="PS00107">
    <property type="entry name" value="PROTEIN_KINASE_ATP"/>
    <property type="match status" value="1"/>
</dbReference>
<evidence type="ECO:0000259" key="10">
    <source>
        <dbReference type="PROSITE" id="PS50011"/>
    </source>
</evidence>
<evidence type="ECO:0000256" key="3">
    <source>
        <dbReference type="ARBA" id="ARBA00022679"/>
    </source>
</evidence>
<evidence type="ECO:0000256" key="2">
    <source>
        <dbReference type="ARBA" id="ARBA00022527"/>
    </source>
</evidence>
<dbReference type="InterPro" id="IPR011009">
    <property type="entry name" value="Kinase-like_dom_sf"/>
</dbReference>
<sequence>MHSCSPRPTTSPSEWIAYDIIDGVEKLQMYDPWGYFHPVAINDVLHNRYRVVDKLGHGGYSTVWLAHDSRLNRFVAIKVGASSQKCSSRESKVLRLLSGLKPAALALGPVVAGAEAIPAILDEFEVDGPNGTHLCFATVPAQGSVEEAKSCRLFHIQVARALAAKLVLAVAFVHSQGFVHGDIRLPNLLIKLQSTLDQLSVDQFKDKYGEPVIEPIRRADGNPLPPNVPPQAVVPMNLGKCKHAKDFTMDDARGLILSDFGEAFAPAIEQRLGKESNIPLIKRPPEALFEPDTPLSFPSDIWSLGHAIWDMLGMKAMLYEMEPQDEIVAEQIDILGSQHFPARWRKLWERPQTEGEDSYGNIPRQPVHDRSTVPPLEEQFEDTVQKWRRKRQGKGVFEEEAGVFGEEETRTFLDLIRGMLQFSPEKRWTTQRILASEWMSKWALPATQDMNSGHPGRTVSCTLAGLCLVPFRP</sequence>
<evidence type="ECO:0000256" key="4">
    <source>
        <dbReference type="ARBA" id="ARBA00022741"/>
    </source>
</evidence>
<dbReference type="GO" id="GO:0050684">
    <property type="term" value="P:regulation of mRNA processing"/>
    <property type="evidence" value="ECO:0007669"/>
    <property type="project" value="TreeGrafter"/>
</dbReference>
<dbReference type="InterPro" id="IPR000719">
    <property type="entry name" value="Prot_kinase_dom"/>
</dbReference>
<evidence type="ECO:0000256" key="6">
    <source>
        <dbReference type="ARBA" id="ARBA00022840"/>
    </source>
</evidence>
<protein>
    <recommendedName>
        <fullName evidence="1">non-specific serine/threonine protein kinase</fullName>
        <ecNumber evidence="1">2.7.11.1</ecNumber>
    </recommendedName>
</protein>
<comment type="catalytic activity">
    <reaction evidence="8">
        <text>L-seryl-[protein] + ATP = O-phospho-L-seryl-[protein] + ADP + H(+)</text>
        <dbReference type="Rhea" id="RHEA:17989"/>
        <dbReference type="Rhea" id="RHEA-COMP:9863"/>
        <dbReference type="Rhea" id="RHEA-COMP:11604"/>
        <dbReference type="ChEBI" id="CHEBI:15378"/>
        <dbReference type="ChEBI" id="CHEBI:29999"/>
        <dbReference type="ChEBI" id="CHEBI:30616"/>
        <dbReference type="ChEBI" id="CHEBI:83421"/>
        <dbReference type="ChEBI" id="CHEBI:456216"/>
        <dbReference type="EC" id="2.7.11.1"/>
    </reaction>
</comment>
<gene>
    <name evidence="11" type="ORF">OCS_00707</name>
</gene>
<evidence type="ECO:0000313" key="11">
    <source>
        <dbReference type="EMBL" id="EQL03590.1"/>
    </source>
</evidence>
<name>T5ADQ4_OPHSC</name>
<keyword evidence="4 9" id="KW-0547">Nucleotide-binding</keyword>
<evidence type="ECO:0000256" key="7">
    <source>
        <dbReference type="ARBA" id="ARBA00047899"/>
    </source>
</evidence>
<dbReference type="AlphaFoldDB" id="T5ADQ4"/>
<dbReference type="eggNOG" id="KOG1290">
    <property type="taxonomic scope" value="Eukaryota"/>
</dbReference>
<organism evidence="11 12">
    <name type="scientific">Ophiocordyceps sinensis (strain Co18 / CGMCC 3.14243)</name>
    <name type="common">Yarsagumba caterpillar fungus</name>
    <name type="synonym">Hirsutella sinensis</name>
    <dbReference type="NCBI Taxonomy" id="911162"/>
    <lineage>
        <taxon>Eukaryota</taxon>
        <taxon>Fungi</taxon>
        <taxon>Dikarya</taxon>
        <taxon>Ascomycota</taxon>
        <taxon>Pezizomycotina</taxon>
        <taxon>Sordariomycetes</taxon>
        <taxon>Hypocreomycetidae</taxon>
        <taxon>Hypocreales</taxon>
        <taxon>Ophiocordycipitaceae</taxon>
        <taxon>Ophiocordyceps</taxon>
    </lineage>
</organism>
<dbReference type="GO" id="GO:0004674">
    <property type="term" value="F:protein serine/threonine kinase activity"/>
    <property type="evidence" value="ECO:0007669"/>
    <property type="project" value="UniProtKB-KW"/>
</dbReference>